<dbReference type="Proteomes" id="UP000183642">
    <property type="component" value="Unassembled WGS sequence"/>
</dbReference>
<keyword evidence="8" id="KW-0240">DNA-directed RNA polymerase</keyword>
<keyword evidence="4" id="KW-0804">Transcription</keyword>
<feature type="region of interest" description="Disordered" evidence="5">
    <location>
        <begin position="266"/>
        <end position="285"/>
    </location>
</feature>
<evidence type="ECO:0000256" key="3">
    <source>
        <dbReference type="ARBA" id="ARBA00023082"/>
    </source>
</evidence>
<evidence type="ECO:0000256" key="1">
    <source>
        <dbReference type="ARBA" id="ARBA00010641"/>
    </source>
</evidence>
<evidence type="ECO:0000256" key="2">
    <source>
        <dbReference type="ARBA" id="ARBA00023015"/>
    </source>
</evidence>
<feature type="transmembrane region" description="Helical" evidence="6">
    <location>
        <begin position="188"/>
        <end position="211"/>
    </location>
</feature>
<evidence type="ECO:0000256" key="6">
    <source>
        <dbReference type="SAM" id="Phobius"/>
    </source>
</evidence>
<keyword evidence="6" id="KW-0812">Transmembrane</keyword>
<comment type="similarity">
    <text evidence="1">Belongs to the sigma-70 factor family. ECF subfamily.</text>
</comment>
<dbReference type="Pfam" id="PF08281">
    <property type="entry name" value="Sigma70_r4_2"/>
    <property type="match status" value="1"/>
</dbReference>
<dbReference type="InterPro" id="IPR013249">
    <property type="entry name" value="RNA_pol_sigma70_r4_t2"/>
</dbReference>
<reference evidence="9" key="1">
    <citation type="submission" date="2016-10" db="EMBL/GenBank/DDBJ databases">
        <authorList>
            <person name="Varghese N."/>
            <person name="Submissions S."/>
        </authorList>
    </citation>
    <scope>NUCLEOTIDE SEQUENCE [LARGE SCALE GENOMIC DNA]</scope>
    <source>
        <strain evidence="9">DSM 43161</strain>
    </source>
</reference>
<keyword evidence="6" id="KW-1133">Transmembrane helix</keyword>
<accession>A0A1I5EAD2</accession>
<keyword evidence="2" id="KW-0805">Transcription regulation</keyword>
<organism evidence="8 9">
    <name type="scientific">Geodermatophilus obscurus</name>
    <dbReference type="NCBI Taxonomy" id="1861"/>
    <lineage>
        <taxon>Bacteria</taxon>
        <taxon>Bacillati</taxon>
        <taxon>Actinomycetota</taxon>
        <taxon>Actinomycetes</taxon>
        <taxon>Geodermatophilales</taxon>
        <taxon>Geodermatophilaceae</taxon>
        <taxon>Geodermatophilus</taxon>
    </lineage>
</organism>
<dbReference type="InterPro" id="IPR013324">
    <property type="entry name" value="RNA_pol_sigma_r3/r4-like"/>
</dbReference>
<dbReference type="EMBL" id="FOWE01000003">
    <property type="protein sequence ID" value="SFO08484.1"/>
    <property type="molecule type" value="Genomic_DNA"/>
</dbReference>
<dbReference type="GO" id="GO:0006352">
    <property type="term" value="P:DNA-templated transcription initiation"/>
    <property type="evidence" value="ECO:0007669"/>
    <property type="project" value="InterPro"/>
</dbReference>
<evidence type="ECO:0000313" key="9">
    <source>
        <dbReference type="Proteomes" id="UP000183642"/>
    </source>
</evidence>
<gene>
    <name evidence="8" type="ORF">SAMN05660359_01276</name>
</gene>
<evidence type="ECO:0000256" key="4">
    <source>
        <dbReference type="ARBA" id="ARBA00023163"/>
    </source>
</evidence>
<dbReference type="SUPFAM" id="SSF88659">
    <property type="entry name" value="Sigma3 and sigma4 domains of RNA polymerase sigma factors"/>
    <property type="match status" value="1"/>
</dbReference>
<name>A0A1I5EAD2_9ACTN</name>
<dbReference type="GO" id="GO:0016987">
    <property type="term" value="F:sigma factor activity"/>
    <property type="evidence" value="ECO:0007669"/>
    <property type="project" value="UniProtKB-KW"/>
</dbReference>
<keyword evidence="6" id="KW-0472">Membrane</keyword>
<evidence type="ECO:0000313" key="8">
    <source>
        <dbReference type="EMBL" id="SFO08484.1"/>
    </source>
</evidence>
<protein>
    <submittedName>
        <fullName evidence="8">DNA-directed RNA polymerase specialized sigma subunit, sigma24 family</fullName>
    </submittedName>
</protein>
<feature type="domain" description="RNA polymerase sigma factor 70 region 4 type 2" evidence="7">
    <location>
        <begin position="94"/>
        <end position="142"/>
    </location>
</feature>
<dbReference type="GO" id="GO:0003677">
    <property type="term" value="F:DNA binding"/>
    <property type="evidence" value="ECO:0007669"/>
    <property type="project" value="InterPro"/>
</dbReference>
<evidence type="ECO:0000259" key="7">
    <source>
        <dbReference type="Pfam" id="PF08281"/>
    </source>
</evidence>
<keyword evidence="3" id="KW-0731">Sigma factor</keyword>
<proteinExistence type="inferred from homology"/>
<dbReference type="AlphaFoldDB" id="A0A1I5EAD2"/>
<dbReference type="GO" id="GO:0000428">
    <property type="term" value="C:DNA-directed RNA polymerase complex"/>
    <property type="evidence" value="ECO:0007669"/>
    <property type="project" value="UniProtKB-KW"/>
</dbReference>
<dbReference type="Gene3D" id="1.20.140.160">
    <property type="match status" value="1"/>
</dbReference>
<dbReference type="RefSeq" id="WP_075012717.1">
    <property type="nucleotide sequence ID" value="NZ_FOWE01000003.1"/>
</dbReference>
<evidence type="ECO:0000256" key="5">
    <source>
        <dbReference type="SAM" id="MobiDB-lite"/>
    </source>
</evidence>
<sequence length="437" mass="45705">MGTDRDDGSGDLVRAVAPRLLRTAVLLTGDRRTGEDLLVAALVRARGRWRAVRTSDDPVALVRGVLVERHLRRPFLGGEQVLESLPDPDAPTAALREALQRLDPVPRTALVLRHLDGLDEQEVARLLDRSVAAVRDDLAGARAVLPPGEDDVGEQLAVLADELTWPDPTVPPEAVADRRRRQRRTRGGLAVAAVALAGVLAAGVPAASAWLGPPPAERAVEEPADETAVPTLSAAEAEEARQAALPRLQAAVAGLGEPLVLTSPAEWDQWLPEGRPAQGDTGQEDEYTCPPLAERLSADLGIPMGYWTGALPRGPVGCTWVPGPVPLSQGGPYDYAQVVSVGFVAGDGTAVEELRTVLLPGAGRGPVPCPAADVPGGGALISCTGPTGGYEAPLVLAVPDARGAGSWVLSATVQWGAERSTAEVLAVLVEAVRPFYR</sequence>
<dbReference type="OrthoDB" id="5185291at2"/>
<keyword evidence="9" id="KW-1185">Reference proteome</keyword>